<proteinExistence type="predicted"/>
<evidence type="ECO:0000313" key="3">
    <source>
        <dbReference type="EMBL" id="GAA5482709.1"/>
    </source>
</evidence>
<protein>
    <recommendedName>
        <fullName evidence="2">Ice-binding protein C-terminal domain-containing protein</fullName>
    </recommendedName>
</protein>
<dbReference type="EMBL" id="BAABRI010000009">
    <property type="protein sequence ID" value="GAA5482709.1"/>
    <property type="molecule type" value="Genomic_DNA"/>
</dbReference>
<name>A0ABP9UN12_9BACT</name>
<feature type="chain" id="PRO_5046022450" description="Ice-binding protein C-terminal domain-containing protein" evidence="1">
    <location>
        <begin position="23"/>
        <end position="237"/>
    </location>
</feature>
<evidence type="ECO:0000259" key="2">
    <source>
        <dbReference type="Pfam" id="PF07589"/>
    </source>
</evidence>
<reference evidence="3 4" key="1">
    <citation type="submission" date="2024-02" db="EMBL/GenBank/DDBJ databases">
        <title>Haloferula sargassicola NBRC 104335.</title>
        <authorList>
            <person name="Ichikawa N."/>
            <person name="Katano-Makiyama Y."/>
            <person name="Hidaka K."/>
        </authorList>
    </citation>
    <scope>NUCLEOTIDE SEQUENCE [LARGE SCALE GENOMIC DNA]</scope>
    <source>
        <strain evidence="3 4">NBRC 104335</strain>
    </source>
</reference>
<sequence length="237" mass="24546">MNRKPIVLTLGLIAGLAGTSQATVLGFGQIGGSNATVPSNYGSNAAADASGLVVTNGATPNLTLTWDAAWDIHTSHWFAGAESATVGGGDWDNEGGIPRIGQLDEGVHSIAFGADPGYALVLNSFDFGLTNETINATTSWTLTLTDGSSNVVWSQNVNFASAAAQNDDGDVQTITPNFTGNLGESYTLTFTRTAESFGSNGRHALDNLSFNQTTVPEPASAALIGLGAVGLLRRRRR</sequence>
<dbReference type="RefSeq" id="WP_353566841.1">
    <property type="nucleotide sequence ID" value="NZ_BAABRI010000009.1"/>
</dbReference>
<accession>A0ABP9UN12</accession>
<organism evidence="3 4">
    <name type="scientific">Haloferula sargassicola</name>
    <dbReference type="NCBI Taxonomy" id="490096"/>
    <lineage>
        <taxon>Bacteria</taxon>
        <taxon>Pseudomonadati</taxon>
        <taxon>Verrucomicrobiota</taxon>
        <taxon>Verrucomicrobiia</taxon>
        <taxon>Verrucomicrobiales</taxon>
        <taxon>Verrucomicrobiaceae</taxon>
        <taxon>Haloferula</taxon>
    </lineage>
</organism>
<evidence type="ECO:0000313" key="4">
    <source>
        <dbReference type="Proteomes" id="UP001476282"/>
    </source>
</evidence>
<keyword evidence="1" id="KW-0732">Signal</keyword>
<dbReference type="Pfam" id="PF07589">
    <property type="entry name" value="PEP-CTERM"/>
    <property type="match status" value="1"/>
</dbReference>
<keyword evidence="4" id="KW-1185">Reference proteome</keyword>
<feature type="domain" description="Ice-binding protein C-terminal" evidence="2">
    <location>
        <begin position="214"/>
        <end position="236"/>
    </location>
</feature>
<evidence type="ECO:0000256" key="1">
    <source>
        <dbReference type="SAM" id="SignalP"/>
    </source>
</evidence>
<gene>
    <name evidence="3" type="ORF">Hsar01_01932</name>
</gene>
<comment type="caution">
    <text evidence="3">The sequence shown here is derived from an EMBL/GenBank/DDBJ whole genome shotgun (WGS) entry which is preliminary data.</text>
</comment>
<dbReference type="InterPro" id="IPR013424">
    <property type="entry name" value="Ice-binding_C"/>
</dbReference>
<feature type="signal peptide" evidence="1">
    <location>
        <begin position="1"/>
        <end position="22"/>
    </location>
</feature>
<dbReference type="Proteomes" id="UP001476282">
    <property type="component" value="Unassembled WGS sequence"/>
</dbReference>
<dbReference type="NCBIfam" id="TIGR02595">
    <property type="entry name" value="PEP_CTERM"/>
    <property type="match status" value="1"/>
</dbReference>